<feature type="transmembrane region" description="Helical" evidence="1">
    <location>
        <begin position="254"/>
        <end position="273"/>
    </location>
</feature>
<dbReference type="Proteomes" id="UP000260874">
    <property type="component" value="Unassembled WGS sequence"/>
</dbReference>
<gene>
    <name evidence="2" type="ORF">DXC91_02925</name>
</gene>
<evidence type="ECO:0000313" key="2">
    <source>
        <dbReference type="EMBL" id="RGK87536.1"/>
    </source>
</evidence>
<feature type="transmembrane region" description="Helical" evidence="1">
    <location>
        <begin position="94"/>
        <end position="120"/>
    </location>
</feature>
<feature type="transmembrane region" description="Helical" evidence="1">
    <location>
        <begin position="204"/>
        <end position="223"/>
    </location>
</feature>
<comment type="caution">
    <text evidence="2">The sequence shown here is derived from an EMBL/GenBank/DDBJ whole genome shotgun (WGS) entry which is preliminary data.</text>
</comment>
<feature type="transmembrane region" description="Helical" evidence="1">
    <location>
        <begin position="428"/>
        <end position="448"/>
    </location>
</feature>
<feature type="transmembrane region" description="Helical" evidence="1">
    <location>
        <begin position="26"/>
        <end position="43"/>
    </location>
</feature>
<sequence>MKLISLIVLLISLVFFYTAPNYPSRPFMGFCTIIAIFLIVLQIKGYCTDKELKKIYLRHSTIFLIFFFIVFFQRATDFSLGIIDQDSISVYDLIWAYVPSVVSKASALALLALSTFLFGYHCYSPRLLKDCIYTYKFRSKYFLVTSGFGLLFVYVALTGIGDFSKHSEDENMGFLMVAQAVLLAIVVIYSYEYKNKVNAKSIRILYFLFPLSLILFYLFVYFATGNRGGAIKVCLMLLASYVYIAKDGVNYKRIFVLFIIGAFSMTLIGIIRMQETKNLNEISSLISAKETISPLTVELSGSVNTVHLVLANVPIKQNYNWGTSFINGFSVLVPGLSRITHGVAEPSGETITKMYFGENMPDWGWGFGSSCIADVYISFGILGIIVIFFFLGRFIHYLEYGTFVADKSPYFLILSFCVFSQFHSLCRGSFSILFLSWDYAVLLVFLFVQCYKKRKIIHNT</sequence>
<organism evidence="2 3">
    <name type="scientific">Bacteroides uniformis</name>
    <dbReference type="NCBI Taxonomy" id="820"/>
    <lineage>
        <taxon>Bacteria</taxon>
        <taxon>Pseudomonadati</taxon>
        <taxon>Bacteroidota</taxon>
        <taxon>Bacteroidia</taxon>
        <taxon>Bacteroidales</taxon>
        <taxon>Bacteroidaceae</taxon>
        <taxon>Bacteroides</taxon>
    </lineage>
</organism>
<dbReference type="EMBL" id="QSRB01000002">
    <property type="protein sequence ID" value="RGK87536.1"/>
    <property type="molecule type" value="Genomic_DNA"/>
</dbReference>
<evidence type="ECO:0000256" key="1">
    <source>
        <dbReference type="SAM" id="Phobius"/>
    </source>
</evidence>
<feature type="transmembrane region" description="Helical" evidence="1">
    <location>
        <begin position="55"/>
        <end position="74"/>
    </location>
</feature>
<reference evidence="2 3" key="1">
    <citation type="submission" date="2018-08" db="EMBL/GenBank/DDBJ databases">
        <title>A genome reference for cultivated species of the human gut microbiota.</title>
        <authorList>
            <person name="Zou Y."/>
            <person name="Xue W."/>
            <person name="Luo G."/>
        </authorList>
    </citation>
    <scope>NUCLEOTIDE SEQUENCE [LARGE SCALE GENOMIC DNA]</scope>
    <source>
        <strain evidence="2 3">TF09-22</strain>
    </source>
</reference>
<dbReference type="NCBIfam" id="TIGR04370">
    <property type="entry name" value="glyco_rpt_poly"/>
    <property type="match status" value="1"/>
</dbReference>
<keyword evidence="1" id="KW-1133">Transmembrane helix</keyword>
<dbReference type="RefSeq" id="WP_008664399.1">
    <property type="nucleotide sequence ID" value="NZ_CAXSNS010000005.1"/>
</dbReference>
<evidence type="ECO:0000313" key="3">
    <source>
        <dbReference type="Proteomes" id="UP000260874"/>
    </source>
</evidence>
<proteinExistence type="predicted"/>
<dbReference type="InterPro" id="IPR029468">
    <property type="entry name" value="O-ag_pol_Wzy"/>
</dbReference>
<feature type="transmembrane region" description="Helical" evidence="1">
    <location>
        <begin position="141"/>
        <end position="160"/>
    </location>
</feature>
<dbReference type="AlphaFoldDB" id="A0A3E4Q5B0"/>
<feature type="transmembrane region" description="Helical" evidence="1">
    <location>
        <begin position="363"/>
        <end position="391"/>
    </location>
</feature>
<accession>A0A3E4Q5B0</accession>
<keyword evidence="1" id="KW-0472">Membrane</keyword>
<feature type="transmembrane region" description="Helical" evidence="1">
    <location>
        <begin position="172"/>
        <end position="192"/>
    </location>
</feature>
<keyword evidence="1" id="KW-0812">Transmembrane</keyword>
<dbReference type="Pfam" id="PF14296">
    <property type="entry name" value="O-ag_pol_Wzy"/>
    <property type="match status" value="1"/>
</dbReference>
<name>A0A3E4Q5B0_BACUN</name>
<protein>
    <submittedName>
        <fullName evidence="2">O-antigen polysaccharide polymerase Wzy</fullName>
    </submittedName>
</protein>